<evidence type="ECO:0000256" key="5">
    <source>
        <dbReference type="ARBA" id="ARBA00022989"/>
    </source>
</evidence>
<dbReference type="EMBL" id="JACCBH010000001">
    <property type="protein sequence ID" value="NYD55040.1"/>
    <property type="molecule type" value="Genomic_DNA"/>
</dbReference>
<comment type="caution">
    <text evidence="9">The sequence shown here is derived from an EMBL/GenBank/DDBJ whole genome shotgun (WGS) entry which is preliminary data.</text>
</comment>
<keyword evidence="4 7" id="KW-0812">Transmembrane</keyword>
<feature type="transmembrane region" description="Helical" evidence="7">
    <location>
        <begin position="36"/>
        <end position="58"/>
    </location>
</feature>
<sequence>MSDKTSTLISIDPKARRAALRGPARRKVESTPGDKAVSGVSHVVLAVWSIIVILPMVWTLLSSFKTTREIFASPFGLPAEWNFANYVSAWSQHNFGGMFVNTVIVVGVSLVLVMILGAMCAYVLARFDLPGSNVVYYLMLAGLTFPVFLAIVPLFFILQGMGLLNTLPGLILTYVAFALPFTVFFLYSFFKSLPYEIQEAAYVDGASEWRTFFQVMLPMAKPGLAAVAIMNFLGLWNQFLLPIALNTDKSSYVLSQGMASFASSAGYQVDFGAMFAAVIITIVPVLIVYIFFQRQLHGSVSQGTMK</sequence>
<dbReference type="PANTHER" id="PTHR43744">
    <property type="entry name" value="ABC TRANSPORTER PERMEASE PROTEIN MG189-RELATED-RELATED"/>
    <property type="match status" value="1"/>
</dbReference>
<evidence type="ECO:0000259" key="8">
    <source>
        <dbReference type="PROSITE" id="PS50928"/>
    </source>
</evidence>
<evidence type="ECO:0000256" key="3">
    <source>
        <dbReference type="ARBA" id="ARBA00022475"/>
    </source>
</evidence>
<evidence type="ECO:0000256" key="2">
    <source>
        <dbReference type="ARBA" id="ARBA00022448"/>
    </source>
</evidence>
<keyword evidence="2 7" id="KW-0813">Transport</keyword>
<dbReference type="InterPro" id="IPR000515">
    <property type="entry name" value="MetI-like"/>
</dbReference>
<dbReference type="PANTHER" id="PTHR43744:SF12">
    <property type="entry name" value="ABC TRANSPORTER PERMEASE PROTEIN MG189-RELATED"/>
    <property type="match status" value="1"/>
</dbReference>
<keyword evidence="3" id="KW-1003">Cell membrane</keyword>
<dbReference type="SUPFAM" id="SSF161098">
    <property type="entry name" value="MetI-like"/>
    <property type="match status" value="1"/>
</dbReference>
<dbReference type="AlphaFoldDB" id="A0A7Y9EXT3"/>
<evidence type="ECO:0000256" key="6">
    <source>
        <dbReference type="ARBA" id="ARBA00023136"/>
    </source>
</evidence>
<dbReference type="Pfam" id="PF00528">
    <property type="entry name" value="BPD_transp_1"/>
    <property type="match status" value="1"/>
</dbReference>
<feature type="transmembrane region" description="Helical" evidence="7">
    <location>
        <begin position="170"/>
        <end position="190"/>
    </location>
</feature>
<feature type="domain" description="ABC transmembrane type-1" evidence="8">
    <location>
        <begin position="99"/>
        <end position="292"/>
    </location>
</feature>
<name>A0A7Y9EXT3_9MICO</name>
<evidence type="ECO:0000256" key="7">
    <source>
        <dbReference type="RuleBase" id="RU363032"/>
    </source>
</evidence>
<keyword evidence="6 7" id="KW-0472">Membrane</keyword>
<feature type="transmembrane region" description="Helical" evidence="7">
    <location>
        <begin position="271"/>
        <end position="292"/>
    </location>
</feature>
<organism evidence="9 10">
    <name type="scientific">Microbacterium pseudoresistens</name>
    <dbReference type="NCBI Taxonomy" id="640634"/>
    <lineage>
        <taxon>Bacteria</taxon>
        <taxon>Bacillati</taxon>
        <taxon>Actinomycetota</taxon>
        <taxon>Actinomycetes</taxon>
        <taxon>Micrococcales</taxon>
        <taxon>Microbacteriaceae</taxon>
        <taxon>Microbacterium</taxon>
    </lineage>
</organism>
<evidence type="ECO:0000313" key="10">
    <source>
        <dbReference type="Proteomes" id="UP000552045"/>
    </source>
</evidence>
<keyword evidence="5 7" id="KW-1133">Transmembrane helix</keyword>
<dbReference type="Proteomes" id="UP000552045">
    <property type="component" value="Unassembled WGS sequence"/>
</dbReference>
<dbReference type="CDD" id="cd06261">
    <property type="entry name" value="TM_PBP2"/>
    <property type="match status" value="1"/>
</dbReference>
<dbReference type="Gene3D" id="1.10.3720.10">
    <property type="entry name" value="MetI-like"/>
    <property type="match status" value="1"/>
</dbReference>
<dbReference type="GO" id="GO:0005886">
    <property type="term" value="C:plasma membrane"/>
    <property type="evidence" value="ECO:0007669"/>
    <property type="project" value="UniProtKB-SubCell"/>
</dbReference>
<dbReference type="GO" id="GO:0055085">
    <property type="term" value="P:transmembrane transport"/>
    <property type="evidence" value="ECO:0007669"/>
    <property type="project" value="InterPro"/>
</dbReference>
<evidence type="ECO:0000313" key="9">
    <source>
        <dbReference type="EMBL" id="NYD55040.1"/>
    </source>
</evidence>
<dbReference type="PROSITE" id="PS50928">
    <property type="entry name" value="ABC_TM1"/>
    <property type="match status" value="1"/>
</dbReference>
<feature type="transmembrane region" description="Helical" evidence="7">
    <location>
        <begin position="224"/>
        <end position="245"/>
    </location>
</feature>
<reference evidence="9 10" key="1">
    <citation type="submission" date="2020-07" db="EMBL/GenBank/DDBJ databases">
        <title>Sequencing the genomes of 1000 actinobacteria strains.</title>
        <authorList>
            <person name="Klenk H.-P."/>
        </authorList>
    </citation>
    <scope>NUCLEOTIDE SEQUENCE [LARGE SCALE GENOMIC DNA]</scope>
    <source>
        <strain evidence="9 10">DSM 22185</strain>
    </source>
</reference>
<evidence type="ECO:0000256" key="4">
    <source>
        <dbReference type="ARBA" id="ARBA00022692"/>
    </source>
</evidence>
<protein>
    <submittedName>
        <fullName evidence="9">N-acetylglucosamine transport system permease protein</fullName>
    </submittedName>
</protein>
<evidence type="ECO:0000256" key="1">
    <source>
        <dbReference type="ARBA" id="ARBA00004651"/>
    </source>
</evidence>
<comment type="subcellular location">
    <subcellularLocation>
        <location evidence="1 7">Cell membrane</location>
        <topology evidence="1 7">Multi-pass membrane protein</topology>
    </subcellularLocation>
</comment>
<gene>
    <name evidence="9" type="ORF">BKA02_002095</name>
</gene>
<accession>A0A7Y9EXT3</accession>
<proteinExistence type="inferred from homology"/>
<keyword evidence="10" id="KW-1185">Reference proteome</keyword>
<feature type="transmembrane region" description="Helical" evidence="7">
    <location>
        <begin position="98"/>
        <end position="124"/>
    </location>
</feature>
<dbReference type="InterPro" id="IPR035906">
    <property type="entry name" value="MetI-like_sf"/>
</dbReference>
<feature type="transmembrane region" description="Helical" evidence="7">
    <location>
        <begin position="136"/>
        <end position="158"/>
    </location>
</feature>
<comment type="similarity">
    <text evidence="7">Belongs to the binding-protein-dependent transport system permease family.</text>
</comment>